<feature type="domain" description="PHD-type" evidence="6">
    <location>
        <begin position="24"/>
        <end position="77"/>
    </location>
</feature>
<feature type="compositionally biased region" description="Polar residues" evidence="5">
    <location>
        <begin position="121"/>
        <end position="140"/>
    </location>
</feature>
<comment type="caution">
    <text evidence="7">The sequence shown here is derived from an EMBL/GenBank/DDBJ whole genome shotgun (WGS) entry which is preliminary data.</text>
</comment>
<dbReference type="Pfam" id="PF00628">
    <property type="entry name" value="PHD"/>
    <property type="match status" value="1"/>
</dbReference>
<dbReference type="PROSITE" id="PS01359">
    <property type="entry name" value="ZF_PHD_1"/>
    <property type="match status" value="1"/>
</dbReference>
<evidence type="ECO:0000313" key="7">
    <source>
        <dbReference type="EMBL" id="CAG8509313.1"/>
    </source>
</evidence>
<dbReference type="Gene3D" id="3.30.40.10">
    <property type="entry name" value="Zinc/RING finger domain, C3HC4 (zinc finger)"/>
    <property type="match status" value="1"/>
</dbReference>
<dbReference type="Proteomes" id="UP000789375">
    <property type="component" value="Unassembled WGS sequence"/>
</dbReference>
<dbReference type="GO" id="GO:0008270">
    <property type="term" value="F:zinc ion binding"/>
    <property type="evidence" value="ECO:0007669"/>
    <property type="project" value="UniProtKB-KW"/>
</dbReference>
<sequence length="291" mass="33338">MGRTARRNSEQELFFSRQASRKKNNLCAKCKKEESFDGRWIRCDKCTLWYHTACVRIQLNDNGEFYGDYYCQLCTGVPDPIVQEFRPSEEDCEPNSSRLSPSSSTSSSSGASGPPTKKFKTGSSHPTPTQFPLSPSTSTPMETEIMKCEMGKNNKHNHNLNHIHHNSNNNNDHGVEETPKKKKCKLQKHESPLRPSNVNVEIHRLFETSKFLIPDKPISRPYDWPNPVPYSRAVIRMSQIREFILTHCPKAAAVGIIDDSQEHKPKSLQIAEDLWKKLDSLEQKYNQHNQV</sequence>
<feature type="compositionally biased region" description="Basic residues" evidence="5">
    <location>
        <begin position="153"/>
        <end position="165"/>
    </location>
</feature>
<dbReference type="SUPFAM" id="SSF57903">
    <property type="entry name" value="FYVE/PHD zinc finger"/>
    <property type="match status" value="1"/>
</dbReference>
<keyword evidence="2 4" id="KW-0863">Zinc-finger</keyword>
<feature type="region of interest" description="Disordered" evidence="5">
    <location>
        <begin position="152"/>
        <end position="178"/>
    </location>
</feature>
<dbReference type="AlphaFoldDB" id="A0A9N9F4X1"/>
<evidence type="ECO:0000259" key="6">
    <source>
        <dbReference type="PROSITE" id="PS50016"/>
    </source>
</evidence>
<keyword evidence="1" id="KW-0479">Metal-binding</keyword>
<dbReference type="CDD" id="cd15517">
    <property type="entry name" value="PHD_TCF19_like"/>
    <property type="match status" value="1"/>
</dbReference>
<evidence type="ECO:0000256" key="1">
    <source>
        <dbReference type="ARBA" id="ARBA00022723"/>
    </source>
</evidence>
<keyword evidence="3" id="KW-0862">Zinc</keyword>
<dbReference type="InterPro" id="IPR013083">
    <property type="entry name" value="Znf_RING/FYVE/PHD"/>
</dbReference>
<dbReference type="InterPro" id="IPR011011">
    <property type="entry name" value="Znf_FYVE_PHD"/>
</dbReference>
<dbReference type="InterPro" id="IPR019786">
    <property type="entry name" value="Zinc_finger_PHD-type_CS"/>
</dbReference>
<reference evidence="7" key="1">
    <citation type="submission" date="2021-06" db="EMBL/GenBank/DDBJ databases">
        <authorList>
            <person name="Kallberg Y."/>
            <person name="Tangrot J."/>
            <person name="Rosling A."/>
        </authorList>
    </citation>
    <scope>NUCLEOTIDE SEQUENCE</scope>
    <source>
        <strain evidence="7">87-6 pot B 2015</strain>
    </source>
</reference>
<dbReference type="EMBL" id="CAJVPP010000750">
    <property type="protein sequence ID" value="CAG8509313.1"/>
    <property type="molecule type" value="Genomic_DNA"/>
</dbReference>
<dbReference type="InterPro" id="IPR019787">
    <property type="entry name" value="Znf_PHD-finger"/>
</dbReference>
<accession>A0A9N9F4X1</accession>
<dbReference type="PROSITE" id="PS50016">
    <property type="entry name" value="ZF_PHD_2"/>
    <property type="match status" value="1"/>
</dbReference>
<proteinExistence type="predicted"/>
<name>A0A9N9F4X1_FUNMO</name>
<evidence type="ECO:0000256" key="2">
    <source>
        <dbReference type="ARBA" id="ARBA00022771"/>
    </source>
</evidence>
<feature type="compositionally biased region" description="Low complexity" evidence="5">
    <location>
        <begin position="96"/>
        <end position="112"/>
    </location>
</feature>
<evidence type="ECO:0000256" key="5">
    <source>
        <dbReference type="SAM" id="MobiDB-lite"/>
    </source>
</evidence>
<dbReference type="InterPro" id="IPR001965">
    <property type="entry name" value="Znf_PHD"/>
</dbReference>
<keyword evidence="8" id="KW-1185">Reference proteome</keyword>
<feature type="region of interest" description="Disordered" evidence="5">
    <location>
        <begin position="87"/>
        <end position="140"/>
    </location>
</feature>
<protein>
    <submittedName>
        <fullName evidence="7">16910_t:CDS:1</fullName>
    </submittedName>
</protein>
<evidence type="ECO:0000313" key="8">
    <source>
        <dbReference type="Proteomes" id="UP000789375"/>
    </source>
</evidence>
<evidence type="ECO:0000256" key="4">
    <source>
        <dbReference type="PROSITE-ProRule" id="PRU00146"/>
    </source>
</evidence>
<gene>
    <name evidence="7" type="ORF">FMOSSE_LOCUS4452</name>
</gene>
<evidence type="ECO:0000256" key="3">
    <source>
        <dbReference type="ARBA" id="ARBA00022833"/>
    </source>
</evidence>
<dbReference type="SMART" id="SM00249">
    <property type="entry name" value="PHD"/>
    <property type="match status" value="1"/>
</dbReference>
<organism evidence="7 8">
    <name type="scientific">Funneliformis mosseae</name>
    <name type="common">Endomycorrhizal fungus</name>
    <name type="synonym">Glomus mosseae</name>
    <dbReference type="NCBI Taxonomy" id="27381"/>
    <lineage>
        <taxon>Eukaryota</taxon>
        <taxon>Fungi</taxon>
        <taxon>Fungi incertae sedis</taxon>
        <taxon>Mucoromycota</taxon>
        <taxon>Glomeromycotina</taxon>
        <taxon>Glomeromycetes</taxon>
        <taxon>Glomerales</taxon>
        <taxon>Glomeraceae</taxon>
        <taxon>Funneliformis</taxon>
    </lineage>
</organism>